<keyword evidence="2" id="KW-0378">Hydrolase</keyword>
<evidence type="ECO:0000256" key="2">
    <source>
        <dbReference type="ARBA" id="ARBA00022801"/>
    </source>
</evidence>
<proteinExistence type="inferred from homology"/>
<reference evidence="5" key="1">
    <citation type="journal article" date="2019" name="Int. J. Syst. Evol. Microbiol.">
        <title>The Global Catalogue of Microorganisms (GCM) 10K type strain sequencing project: providing services to taxonomists for standard genome sequencing and annotation.</title>
        <authorList>
            <consortium name="The Broad Institute Genomics Platform"/>
            <consortium name="The Broad Institute Genome Sequencing Center for Infectious Disease"/>
            <person name="Wu L."/>
            <person name="Ma J."/>
        </authorList>
    </citation>
    <scope>NUCLEOTIDE SEQUENCE [LARGE SCALE GENOMIC DNA]</scope>
    <source>
        <strain evidence="5">JCM 13023</strain>
    </source>
</reference>
<protein>
    <recommendedName>
        <fullName evidence="6">Amidinotransferase</fullName>
    </recommendedName>
</protein>
<evidence type="ECO:0000313" key="4">
    <source>
        <dbReference type="EMBL" id="GAA1253821.1"/>
    </source>
</evidence>
<dbReference type="RefSeq" id="WP_253865466.1">
    <property type="nucleotide sequence ID" value="NZ_BAAALN010000020.1"/>
</dbReference>
<dbReference type="Proteomes" id="UP001500653">
    <property type="component" value="Unassembled WGS sequence"/>
</dbReference>
<dbReference type="InterPro" id="IPR033199">
    <property type="entry name" value="DDAH-like"/>
</dbReference>
<dbReference type="SUPFAM" id="SSF55909">
    <property type="entry name" value="Pentein"/>
    <property type="match status" value="2"/>
</dbReference>
<comment type="similarity">
    <text evidence="1">Belongs to the DDAH family.</text>
</comment>
<dbReference type="PANTHER" id="PTHR12737">
    <property type="entry name" value="DIMETHYLARGININE DIMETHYLAMINOHYDROLASE"/>
    <property type="match status" value="1"/>
</dbReference>
<name>A0ABP4H8I8_9PSEU</name>
<dbReference type="Gene3D" id="3.75.10.10">
    <property type="entry name" value="L-arginine/glycine Amidinotransferase, Chain A"/>
    <property type="match status" value="2"/>
</dbReference>
<comment type="caution">
    <text evidence="4">The sequence shown here is derived from an EMBL/GenBank/DDBJ whole genome shotgun (WGS) entry which is preliminary data.</text>
</comment>
<evidence type="ECO:0000256" key="3">
    <source>
        <dbReference type="SAM" id="MobiDB-lite"/>
    </source>
</evidence>
<accession>A0ABP4H8I8</accession>
<evidence type="ECO:0000256" key="1">
    <source>
        <dbReference type="ARBA" id="ARBA00008532"/>
    </source>
</evidence>
<evidence type="ECO:0008006" key="6">
    <source>
        <dbReference type="Google" id="ProtNLM"/>
    </source>
</evidence>
<feature type="region of interest" description="Disordered" evidence="3">
    <location>
        <begin position="231"/>
        <end position="255"/>
    </location>
</feature>
<evidence type="ECO:0000313" key="5">
    <source>
        <dbReference type="Proteomes" id="UP001500653"/>
    </source>
</evidence>
<gene>
    <name evidence="4" type="ORF">GCM10009676_46200</name>
</gene>
<sequence>MTGDLALPVRVPTPRHYLMCPPRHFAVEYSINPWMDPDRPVDVELAMRQWTTLRDTYRELGHTVDEVPPQPGLPDMVFAANSGTVVDGRVLGSRFRAPERAAEAEHFRRWFVENGFRDVTMPRQINEAEGDFVWTGGLLLAGTGFRTDPGAHAEAQEALGVPIVSLQLIDERYYHLDTALFVLSGESDGAGSAAGHDAGADAGADAGVAGSGRRVAGSGARVAGSGRRVAGSGARVADSRERVAGSGGDRGAVAGVGDGGTRAQIAYYPEAFSEGSRRVLRRLFPHAVVATKADAECFGLNGISDGRHVVLPTEATGLAEQLTARGYEVRFVDISELRKAGGGPKCCTLEIRK</sequence>
<organism evidence="4 5">
    <name type="scientific">Prauserella halophila</name>
    <dbReference type="NCBI Taxonomy" id="185641"/>
    <lineage>
        <taxon>Bacteria</taxon>
        <taxon>Bacillati</taxon>
        <taxon>Actinomycetota</taxon>
        <taxon>Actinomycetes</taxon>
        <taxon>Pseudonocardiales</taxon>
        <taxon>Pseudonocardiaceae</taxon>
        <taxon>Prauserella</taxon>
    </lineage>
</organism>
<dbReference type="PANTHER" id="PTHR12737:SF9">
    <property type="entry name" value="DIMETHYLARGININASE"/>
    <property type="match status" value="1"/>
</dbReference>
<dbReference type="EMBL" id="BAAALN010000020">
    <property type="protein sequence ID" value="GAA1253821.1"/>
    <property type="molecule type" value="Genomic_DNA"/>
</dbReference>
<feature type="compositionally biased region" description="Gly residues" evidence="3">
    <location>
        <begin position="245"/>
        <end position="255"/>
    </location>
</feature>
<keyword evidence="5" id="KW-1185">Reference proteome</keyword>